<feature type="compositionally biased region" description="Pro residues" evidence="2">
    <location>
        <begin position="651"/>
        <end position="660"/>
    </location>
</feature>
<evidence type="ECO:0000259" key="3">
    <source>
        <dbReference type="PROSITE" id="PS50102"/>
    </source>
</evidence>
<reference evidence="4 5" key="1">
    <citation type="submission" date="2016-10" db="EMBL/GenBank/DDBJ databases">
        <authorList>
            <person name="de Groot N.N."/>
        </authorList>
    </citation>
    <scope>NUCLEOTIDE SEQUENCE [LARGE SCALE GENOMIC DNA]</scope>
    <source>
        <strain evidence="4 5">PYCC 4715</strain>
    </source>
</reference>
<dbReference type="PANTHER" id="PTHR23295:SF6">
    <property type="entry name" value="NEOSIN, ISOFORM A"/>
    <property type="match status" value="1"/>
</dbReference>
<dbReference type="InterPro" id="IPR012677">
    <property type="entry name" value="Nucleotide-bd_a/b_plait_sf"/>
</dbReference>
<feature type="compositionally biased region" description="Acidic residues" evidence="2">
    <location>
        <begin position="143"/>
        <end position="152"/>
    </location>
</feature>
<dbReference type="Pfam" id="PF00076">
    <property type="entry name" value="RRM_1"/>
    <property type="match status" value="1"/>
</dbReference>
<feature type="region of interest" description="Disordered" evidence="2">
    <location>
        <begin position="1"/>
        <end position="180"/>
    </location>
</feature>
<dbReference type="PANTHER" id="PTHR23295">
    <property type="entry name" value="NUCLEAR RECEPTOR COACTIVATOR 5-RELATED"/>
    <property type="match status" value="1"/>
</dbReference>
<feature type="compositionally biased region" description="Basic and acidic residues" evidence="2">
    <location>
        <begin position="414"/>
        <end position="429"/>
    </location>
</feature>
<dbReference type="SMART" id="SM00360">
    <property type="entry name" value="RRM"/>
    <property type="match status" value="1"/>
</dbReference>
<dbReference type="InterPro" id="IPR000504">
    <property type="entry name" value="RRM_dom"/>
</dbReference>
<dbReference type="AlphaFoldDB" id="A0A1L0D819"/>
<organism evidence="4 5">
    <name type="scientific">Sungouiella intermedia</name>
    <dbReference type="NCBI Taxonomy" id="45354"/>
    <lineage>
        <taxon>Eukaryota</taxon>
        <taxon>Fungi</taxon>
        <taxon>Dikarya</taxon>
        <taxon>Ascomycota</taxon>
        <taxon>Saccharomycotina</taxon>
        <taxon>Pichiomycetes</taxon>
        <taxon>Metschnikowiaceae</taxon>
        <taxon>Sungouiella</taxon>
    </lineage>
</organism>
<protein>
    <submittedName>
        <fullName evidence="4">CIC11C00000005453</fullName>
    </submittedName>
</protein>
<feature type="region of interest" description="Disordered" evidence="2">
    <location>
        <begin position="535"/>
        <end position="668"/>
    </location>
</feature>
<evidence type="ECO:0000313" key="4">
    <source>
        <dbReference type="EMBL" id="SGZ48433.1"/>
    </source>
</evidence>
<evidence type="ECO:0000256" key="1">
    <source>
        <dbReference type="PROSITE-ProRule" id="PRU00176"/>
    </source>
</evidence>
<name>A0A1L0D819_9ASCO</name>
<feature type="compositionally biased region" description="Polar residues" evidence="2">
    <location>
        <begin position="123"/>
        <end position="142"/>
    </location>
</feature>
<accession>A0A1L0D819</accession>
<proteinExistence type="predicted"/>
<feature type="compositionally biased region" description="Basic and acidic residues" evidence="2">
    <location>
        <begin position="544"/>
        <end position="557"/>
    </location>
</feature>
<dbReference type="Proteomes" id="UP000182259">
    <property type="component" value="Chromosome I"/>
</dbReference>
<dbReference type="SUPFAM" id="SSF54928">
    <property type="entry name" value="RNA-binding domain, RBD"/>
    <property type="match status" value="1"/>
</dbReference>
<dbReference type="Gene3D" id="3.30.70.330">
    <property type="match status" value="1"/>
</dbReference>
<dbReference type="InterPro" id="IPR035979">
    <property type="entry name" value="RBD_domain_sf"/>
</dbReference>
<feature type="compositionally biased region" description="Basic and acidic residues" evidence="2">
    <location>
        <begin position="15"/>
        <end position="26"/>
    </location>
</feature>
<feature type="compositionally biased region" description="Polar residues" evidence="2">
    <location>
        <begin position="80"/>
        <end position="92"/>
    </location>
</feature>
<feature type="region of interest" description="Disordered" evidence="2">
    <location>
        <begin position="402"/>
        <end position="438"/>
    </location>
</feature>
<feature type="compositionally biased region" description="Low complexity" evidence="2">
    <location>
        <begin position="629"/>
        <end position="647"/>
    </location>
</feature>
<dbReference type="InterPro" id="IPR052600">
    <property type="entry name" value="Nuc_rcpt_coact/corep"/>
</dbReference>
<dbReference type="PROSITE" id="PS50102">
    <property type="entry name" value="RRM"/>
    <property type="match status" value="1"/>
</dbReference>
<dbReference type="EMBL" id="LT635764">
    <property type="protein sequence ID" value="SGZ48433.1"/>
    <property type="molecule type" value="Genomic_DNA"/>
</dbReference>
<dbReference type="GO" id="GO:0003723">
    <property type="term" value="F:RNA binding"/>
    <property type="evidence" value="ECO:0007669"/>
    <property type="project" value="UniProtKB-UniRule"/>
</dbReference>
<sequence length="716" mass="80214">MEVTPITLHGANSEASHDSPPHDSPELKNSAQVVVDLTVEEKEAEVSKSTKVEIEDATPGNDSEVTKDEEDDYQPFVPSEASQGEESTSAEASQHRSELADPADTQDTQDTQDSHEAADISELASSSKEQLTQETSAQNDESNSGDEDEYDPETAREEGENNLPTLPPPPPPHPQEDAFSDSHAARLPSISVKSIGLPPKPPTLQPQDSATKFKEAYEAIMQSDIVKDPLFTSMSQQEQMDTIQRLLQERNISLPLQSSPSIDPDMNFDQVYSYNKPFKNIKDPIPLVPVGKYCRRPNITRPMNPAERAAYEDFLATEARHSGWGQLDDLPENLRLFVGNLPANTITKEDLFRIFSQYGEVLQISIKAGYGFIQYRTAEACAESIKGETNVPLHNKYMRLAASKSQKNRATGSRGRERSGDEYSGEHDSKRRRTNDVQLLRNEETSQIYFSEVEDALRRGNVSYTTINTTIQSVSDEVREAAYLGVIGACVVKDSKIDLQTFEETPDGGIKFDEYVNVDIATVLEVVNKVKASKPLAPPSREFNSYDDRRSLNRRGDSYQGSAYSSRGDRSYGDSRGFGRNQTWQRGDREWSQPSRPPRGQWSRNDGQGYNEPPYHRQNHGNQYGGPLNYNQDYGRGYNQGYNGGYDLQMPPGPPGPPGPQDLRDPNKDTHPIWDSLNKDTKATTMAHLHHKTFHNRGSICPNRRPIQLFSRHFRT</sequence>
<gene>
    <name evidence="4" type="ORF">SAMEA4029009_CIC11G00000005453</name>
</gene>
<feature type="compositionally biased region" description="Basic and acidic residues" evidence="2">
    <location>
        <begin position="39"/>
        <end position="54"/>
    </location>
</feature>
<keyword evidence="1" id="KW-0694">RNA-binding</keyword>
<feature type="domain" description="RRM" evidence="3">
    <location>
        <begin position="334"/>
        <end position="405"/>
    </location>
</feature>
<evidence type="ECO:0000313" key="5">
    <source>
        <dbReference type="Proteomes" id="UP000182259"/>
    </source>
</evidence>
<evidence type="ECO:0000256" key="2">
    <source>
        <dbReference type="SAM" id="MobiDB-lite"/>
    </source>
</evidence>